<dbReference type="EMBL" id="JAZHXI010000014">
    <property type="protein sequence ID" value="KAL2063874.1"/>
    <property type="molecule type" value="Genomic_DNA"/>
</dbReference>
<dbReference type="InterPro" id="IPR029045">
    <property type="entry name" value="ClpP/crotonase-like_dom_sf"/>
</dbReference>
<comment type="caution">
    <text evidence="3">The sequence shown here is derived from an EMBL/GenBank/DDBJ whole genome shotgun (WGS) entry which is preliminary data.</text>
</comment>
<sequence>MIGLSLIVLTALARFPLANALPSTSVERATTQACGEIRDRVKAAFEADPGARPLVPAQLGYDCLQSVPLHKTEALAFVDSLLPYMEWQSSLADIKSPPADYAYPGVDVTKKVANIKHKLQHNKYTNEYSYMLDIYKTVVSAHDALFDVKPDILYAALTFIRPQNLALVSYSQDGLQLPKIYVRDDVKATSQSAVKFINGVRASQYIDKLIGSSSGFPDRDAGYNSYFYSTALEASQSTFGEFQGFGSGALIFDGPTTTLTFENGTSATYENQARVRNNFKNVTDGESFYQHFCSGFALPYPDSTAATTSPPRRYAYPTQMTDKAEDSIVGYYMDAPGYTDIAVLSILDWSPNSVTAFQAIAETFLARAKADNKKVILDLSSSSGGYYFLAYDLFKQFFPSLSVHDYARVRSHTAFTAMTRIASGPHFASYNARNATADEIAIAESVFNYAHFEVSINNTNFPTYESKYGPILHAGDNFTDIMRFNLSNPRISSLTDGFGLQITGLGSRANYTQSPFAASDVVILTDGVCVSPCPLFVTNMAQQGNVKTVVVGGRPSLTSMQSAGGTKGLESWEMGTVWDFAQVMFTFSPTAAQKNVLKTLGEISLNRLLSSLISFRDIITPGQVGTGEGKGVGSNFVREEADCRLFYTRDMVADQRELWKKVADVTWRGKKCVVGK</sequence>
<keyword evidence="1" id="KW-0732">Signal</keyword>
<gene>
    <name evidence="3" type="ORF">VTL71DRAFT_4368</name>
</gene>
<proteinExistence type="predicted"/>
<feature type="chain" id="PRO_5045595543" description="CPAF-like PDZ domain-containing protein" evidence="1">
    <location>
        <begin position="21"/>
        <end position="676"/>
    </location>
</feature>
<reference evidence="3 4" key="1">
    <citation type="journal article" date="2024" name="Commun. Biol.">
        <title>Comparative genomic analysis of thermophilic fungi reveals convergent evolutionary adaptations and gene losses.</title>
        <authorList>
            <person name="Steindorff A.S."/>
            <person name="Aguilar-Pontes M.V."/>
            <person name="Robinson A.J."/>
            <person name="Andreopoulos B."/>
            <person name="LaButti K."/>
            <person name="Kuo A."/>
            <person name="Mondo S."/>
            <person name="Riley R."/>
            <person name="Otillar R."/>
            <person name="Haridas S."/>
            <person name="Lipzen A."/>
            <person name="Grimwood J."/>
            <person name="Schmutz J."/>
            <person name="Clum A."/>
            <person name="Reid I.D."/>
            <person name="Moisan M.C."/>
            <person name="Butler G."/>
            <person name="Nguyen T.T.M."/>
            <person name="Dewar K."/>
            <person name="Conant G."/>
            <person name="Drula E."/>
            <person name="Henrissat B."/>
            <person name="Hansel C."/>
            <person name="Singer S."/>
            <person name="Hutchinson M.I."/>
            <person name="de Vries R.P."/>
            <person name="Natvig D.O."/>
            <person name="Powell A.J."/>
            <person name="Tsang A."/>
            <person name="Grigoriev I.V."/>
        </authorList>
    </citation>
    <scope>NUCLEOTIDE SEQUENCE [LARGE SCALE GENOMIC DNA]</scope>
    <source>
        <strain evidence="3 4">CBS 494.80</strain>
    </source>
</reference>
<evidence type="ECO:0000256" key="1">
    <source>
        <dbReference type="SAM" id="SignalP"/>
    </source>
</evidence>
<feature type="signal peptide" evidence="1">
    <location>
        <begin position="1"/>
        <end position="20"/>
    </location>
</feature>
<evidence type="ECO:0000259" key="2">
    <source>
        <dbReference type="Pfam" id="PF23658"/>
    </source>
</evidence>
<dbReference type="Gene3D" id="3.90.226.10">
    <property type="entry name" value="2-enoyl-CoA Hydratase, Chain A, domain 1"/>
    <property type="match status" value="1"/>
</dbReference>
<evidence type="ECO:0000313" key="3">
    <source>
        <dbReference type="EMBL" id="KAL2063874.1"/>
    </source>
</evidence>
<dbReference type="Pfam" id="PF23658">
    <property type="entry name" value="PDZ_CPAF_rel"/>
    <property type="match status" value="1"/>
</dbReference>
<dbReference type="PANTHER" id="PTHR37049:SF4">
    <property type="entry name" value="RHODANESE DOMAIN-CONTAINING PROTEIN"/>
    <property type="match status" value="1"/>
</dbReference>
<dbReference type="PANTHER" id="PTHR37049">
    <property type="entry name" value="PEPTIDASE S41 FAMILY PROTEIN"/>
    <property type="match status" value="1"/>
</dbReference>
<dbReference type="Proteomes" id="UP001595075">
    <property type="component" value="Unassembled WGS sequence"/>
</dbReference>
<name>A0ABR4C3G4_9HELO</name>
<dbReference type="SUPFAM" id="SSF52096">
    <property type="entry name" value="ClpP/crotonase"/>
    <property type="match status" value="1"/>
</dbReference>
<feature type="domain" description="CPAF-like PDZ" evidence="2">
    <location>
        <begin position="164"/>
        <end position="279"/>
    </location>
</feature>
<evidence type="ECO:0000313" key="4">
    <source>
        <dbReference type="Proteomes" id="UP001595075"/>
    </source>
</evidence>
<dbReference type="InterPro" id="IPR056186">
    <property type="entry name" value="PDZ_CPAF-rel"/>
</dbReference>
<dbReference type="InterPro" id="IPR052766">
    <property type="entry name" value="S41A_metabolite_peptidase"/>
</dbReference>
<protein>
    <recommendedName>
        <fullName evidence="2">CPAF-like PDZ domain-containing protein</fullName>
    </recommendedName>
</protein>
<accession>A0ABR4C3G4</accession>
<keyword evidence="4" id="KW-1185">Reference proteome</keyword>
<organism evidence="3 4">
    <name type="scientific">Oculimacula yallundae</name>
    <dbReference type="NCBI Taxonomy" id="86028"/>
    <lineage>
        <taxon>Eukaryota</taxon>
        <taxon>Fungi</taxon>
        <taxon>Dikarya</taxon>
        <taxon>Ascomycota</taxon>
        <taxon>Pezizomycotina</taxon>
        <taxon>Leotiomycetes</taxon>
        <taxon>Helotiales</taxon>
        <taxon>Ploettnerulaceae</taxon>
        <taxon>Oculimacula</taxon>
    </lineage>
</organism>